<sequence length="550" mass="62565">MAAKQCSNLRPGKHSVLQLSPSNIPPSIHPSLHPSIHTSIHPSIRPLIQQISSPRPSVGQRDISSGLTPSFITPSRLLPLLRLCERVDGGGYHRHGNTSSLKLQQQHLLGGARSPQTDKSTGYKDIRRRAEPLQSFLQPELSASIELFFSNMGLSAVSQTRFKSRVQESLLSRWSLTQNSRSLVLLEGVLDDGRLNKGDLQLKDSLAAAVAVKPRRVGAVEEAETGRWQLSILRLQHERLHLKHRGHEAMHAEMVLILIATLVVAQIVLVQWKQRHHRSYNLVTLVQMWVVPLYFTIKLYWWRFLSMWGMFSVVTSYVIFRATRKPLSCRTPRMVYKWFLLIYKLSYAVGVLGYLAIMFTMFGFNVFFRIKAEDSMDVGVIMLFYGLYYGVMGRDFAEICSDYMASTIGVKRRSCIPDAANQSLSVTLLCLQYYSKGGMPSRSLSNDICAVCGQRILVDVEEEGFIEDTYQLSCGHIFHEFCIRGWCIVGKKQTCPYCNEKVDLKRMMNNPWEKTHVLYGQLLDWLRYLVAWQPIIIGVVHGINFSLGLE</sequence>
<dbReference type="GO" id="GO:0008270">
    <property type="term" value="F:zinc ion binding"/>
    <property type="evidence" value="ECO:0007669"/>
    <property type="project" value="UniProtKB-KW"/>
</dbReference>
<feature type="domain" description="RING-type" evidence="10">
    <location>
        <begin position="449"/>
        <end position="499"/>
    </location>
</feature>
<dbReference type="FunFam" id="3.30.40.10:FF:000074">
    <property type="entry name" value="Ring finger protein 121"/>
    <property type="match status" value="1"/>
</dbReference>
<dbReference type="Pfam" id="PF00097">
    <property type="entry name" value="zf-C3HC4"/>
    <property type="match status" value="1"/>
</dbReference>
<dbReference type="GO" id="GO:0061630">
    <property type="term" value="F:ubiquitin protein ligase activity"/>
    <property type="evidence" value="ECO:0007669"/>
    <property type="project" value="TreeGrafter"/>
</dbReference>
<evidence type="ECO:0000256" key="4">
    <source>
        <dbReference type="ARBA" id="ARBA00022771"/>
    </source>
</evidence>
<dbReference type="GO" id="GO:0005789">
    <property type="term" value="C:endoplasmic reticulum membrane"/>
    <property type="evidence" value="ECO:0007669"/>
    <property type="project" value="TreeGrafter"/>
</dbReference>
<feature type="transmembrane region" description="Helical" evidence="9">
    <location>
        <begin position="301"/>
        <end position="320"/>
    </location>
</feature>
<dbReference type="SMART" id="SM00184">
    <property type="entry name" value="RING"/>
    <property type="match status" value="1"/>
</dbReference>
<feature type="transmembrane region" description="Helical" evidence="9">
    <location>
        <begin position="279"/>
        <end position="295"/>
    </location>
</feature>
<comment type="subcellular location">
    <subcellularLocation>
        <location evidence="1">Membrane</location>
        <topology evidence="1">Multi-pass membrane protein</topology>
    </subcellularLocation>
</comment>
<organism evidence="11 12">
    <name type="scientific">Oryzias melastigma</name>
    <name type="common">Marine medaka</name>
    <dbReference type="NCBI Taxonomy" id="30732"/>
    <lineage>
        <taxon>Eukaryota</taxon>
        <taxon>Metazoa</taxon>
        <taxon>Chordata</taxon>
        <taxon>Craniata</taxon>
        <taxon>Vertebrata</taxon>
        <taxon>Euteleostomi</taxon>
        <taxon>Actinopterygii</taxon>
        <taxon>Neopterygii</taxon>
        <taxon>Teleostei</taxon>
        <taxon>Neoteleostei</taxon>
        <taxon>Acanthomorphata</taxon>
        <taxon>Ovalentaria</taxon>
        <taxon>Atherinomorphae</taxon>
        <taxon>Beloniformes</taxon>
        <taxon>Adrianichthyidae</taxon>
        <taxon>Oryziinae</taxon>
        <taxon>Oryzias</taxon>
    </lineage>
</organism>
<keyword evidence="2 9" id="KW-0812">Transmembrane</keyword>
<dbReference type="Proteomes" id="UP000646548">
    <property type="component" value="Unassembled WGS sequence"/>
</dbReference>
<dbReference type="PROSITE" id="PS50089">
    <property type="entry name" value="ZF_RING_2"/>
    <property type="match status" value="1"/>
</dbReference>
<evidence type="ECO:0000256" key="6">
    <source>
        <dbReference type="ARBA" id="ARBA00022989"/>
    </source>
</evidence>
<evidence type="ECO:0000256" key="7">
    <source>
        <dbReference type="ARBA" id="ARBA00023136"/>
    </source>
</evidence>
<evidence type="ECO:0000313" key="12">
    <source>
        <dbReference type="Proteomes" id="UP000646548"/>
    </source>
</evidence>
<evidence type="ECO:0000256" key="5">
    <source>
        <dbReference type="ARBA" id="ARBA00022833"/>
    </source>
</evidence>
<keyword evidence="3" id="KW-0479">Metal-binding</keyword>
<name>A0A834BKM6_ORYME</name>
<keyword evidence="7 9" id="KW-0472">Membrane</keyword>
<evidence type="ECO:0000256" key="9">
    <source>
        <dbReference type="SAM" id="Phobius"/>
    </source>
</evidence>
<dbReference type="GO" id="GO:0036503">
    <property type="term" value="P:ERAD pathway"/>
    <property type="evidence" value="ECO:0007669"/>
    <property type="project" value="TreeGrafter"/>
</dbReference>
<keyword evidence="4 8" id="KW-0863">Zinc-finger</keyword>
<dbReference type="AlphaFoldDB" id="A0A834BKM6"/>
<dbReference type="CDD" id="cd16475">
    <property type="entry name" value="RING-H2_RNF121-like"/>
    <property type="match status" value="1"/>
</dbReference>
<feature type="transmembrane region" description="Helical" evidence="9">
    <location>
        <begin position="341"/>
        <end position="368"/>
    </location>
</feature>
<keyword evidence="5" id="KW-0862">Zinc</keyword>
<evidence type="ECO:0000256" key="2">
    <source>
        <dbReference type="ARBA" id="ARBA00022692"/>
    </source>
</evidence>
<gene>
    <name evidence="11" type="ORF">FQA47_005953</name>
</gene>
<dbReference type="SUPFAM" id="SSF57850">
    <property type="entry name" value="RING/U-box"/>
    <property type="match status" value="1"/>
</dbReference>
<comment type="caution">
    <text evidence="11">The sequence shown here is derived from an EMBL/GenBank/DDBJ whole genome shotgun (WGS) entry which is preliminary data.</text>
</comment>
<dbReference type="Gene3D" id="3.30.40.10">
    <property type="entry name" value="Zinc/RING finger domain, C3HC4 (zinc finger)"/>
    <property type="match status" value="1"/>
</dbReference>
<keyword evidence="6 9" id="KW-1133">Transmembrane helix</keyword>
<dbReference type="InterPro" id="IPR040176">
    <property type="entry name" value="RNF121/RNF175"/>
</dbReference>
<dbReference type="InterPro" id="IPR018957">
    <property type="entry name" value="Znf_C3HC4_RING-type"/>
</dbReference>
<proteinExistence type="predicted"/>
<dbReference type="PANTHER" id="PTHR13407">
    <property type="entry name" value="RNF121 PROTEIN"/>
    <property type="match status" value="1"/>
</dbReference>
<evidence type="ECO:0000256" key="1">
    <source>
        <dbReference type="ARBA" id="ARBA00004141"/>
    </source>
</evidence>
<accession>A0A834BKM6</accession>
<dbReference type="PANTHER" id="PTHR13407:SF2">
    <property type="entry name" value="RING FINGER PROTEIN 175"/>
    <property type="match status" value="1"/>
</dbReference>
<evidence type="ECO:0000259" key="10">
    <source>
        <dbReference type="PROSITE" id="PS50089"/>
    </source>
</evidence>
<evidence type="ECO:0000256" key="3">
    <source>
        <dbReference type="ARBA" id="ARBA00022723"/>
    </source>
</evidence>
<dbReference type="EMBL" id="WKFB01001078">
    <property type="protein sequence ID" value="KAF6715492.1"/>
    <property type="molecule type" value="Genomic_DNA"/>
</dbReference>
<evidence type="ECO:0000256" key="8">
    <source>
        <dbReference type="PROSITE-ProRule" id="PRU00175"/>
    </source>
</evidence>
<reference evidence="11" key="1">
    <citation type="journal article" name="BMC Genomics">
        <title>Long-read sequencing and de novo genome assembly of marine medaka (Oryzias melastigma).</title>
        <authorList>
            <person name="Liang P."/>
            <person name="Saqib H.S.A."/>
            <person name="Ni X."/>
            <person name="Shen Y."/>
        </authorList>
    </citation>
    <scope>NUCLEOTIDE SEQUENCE</scope>
    <source>
        <strain evidence="11">Bigg-433</strain>
    </source>
</reference>
<dbReference type="InterPro" id="IPR013083">
    <property type="entry name" value="Znf_RING/FYVE/PHD"/>
</dbReference>
<evidence type="ECO:0000313" key="11">
    <source>
        <dbReference type="EMBL" id="KAF6715492.1"/>
    </source>
</evidence>
<protein>
    <submittedName>
        <fullName evidence="11">RING finger protein 175</fullName>
    </submittedName>
</protein>
<feature type="transmembrane region" description="Helical" evidence="9">
    <location>
        <begin position="254"/>
        <end position="272"/>
    </location>
</feature>
<dbReference type="InterPro" id="IPR001841">
    <property type="entry name" value="Znf_RING"/>
</dbReference>
<dbReference type="GO" id="GO:0000139">
    <property type="term" value="C:Golgi membrane"/>
    <property type="evidence" value="ECO:0007669"/>
    <property type="project" value="TreeGrafter"/>
</dbReference>